<name>A0AAD9YP93_COLKA</name>
<evidence type="ECO:0000256" key="3">
    <source>
        <dbReference type="SAM" id="SignalP"/>
    </source>
</evidence>
<comment type="similarity">
    <text evidence="1">Belongs to the peptidase S33 family.</text>
</comment>
<evidence type="ECO:0000259" key="4">
    <source>
        <dbReference type="Pfam" id="PF08386"/>
    </source>
</evidence>
<evidence type="ECO:0000313" key="5">
    <source>
        <dbReference type="EMBL" id="KAK2772996.1"/>
    </source>
</evidence>
<dbReference type="InterPro" id="IPR051601">
    <property type="entry name" value="Serine_prot/Carboxylest_S33"/>
</dbReference>
<keyword evidence="6" id="KW-1185">Reference proteome</keyword>
<dbReference type="EMBL" id="VYYT01000060">
    <property type="protein sequence ID" value="KAK2772996.1"/>
    <property type="molecule type" value="Genomic_DNA"/>
</dbReference>
<keyword evidence="2" id="KW-0378">Hydrolase</keyword>
<evidence type="ECO:0000256" key="1">
    <source>
        <dbReference type="ARBA" id="ARBA00010088"/>
    </source>
</evidence>
<dbReference type="GO" id="GO:0016787">
    <property type="term" value="F:hydrolase activity"/>
    <property type="evidence" value="ECO:0007669"/>
    <property type="project" value="UniProtKB-KW"/>
</dbReference>
<dbReference type="PANTHER" id="PTHR43248">
    <property type="entry name" value="2-SUCCINYL-6-HYDROXY-2,4-CYCLOHEXADIENE-1-CARBOXYLATE SYNTHASE"/>
    <property type="match status" value="1"/>
</dbReference>
<dbReference type="PANTHER" id="PTHR43248:SF25">
    <property type="entry name" value="AB HYDROLASE-1 DOMAIN-CONTAINING PROTEIN-RELATED"/>
    <property type="match status" value="1"/>
</dbReference>
<keyword evidence="3" id="KW-0732">Signal</keyword>
<comment type="caution">
    <text evidence="5">The sequence shown here is derived from an EMBL/GenBank/DDBJ whole genome shotgun (WGS) entry which is preliminary data.</text>
</comment>
<gene>
    <name evidence="5" type="ORF">CKAH01_13660</name>
</gene>
<protein>
    <recommendedName>
        <fullName evidence="4">Peptidase S33 tripeptidyl aminopeptidase-like C-terminal domain-containing protein</fullName>
    </recommendedName>
</protein>
<feature type="chain" id="PRO_5042100769" description="Peptidase S33 tripeptidyl aminopeptidase-like C-terminal domain-containing protein" evidence="3">
    <location>
        <begin position="18"/>
        <end position="625"/>
    </location>
</feature>
<dbReference type="SUPFAM" id="SSF53474">
    <property type="entry name" value="alpha/beta-Hydrolases"/>
    <property type="match status" value="1"/>
</dbReference>
<dbReference type="Proteomes" id="UP001281614">
    <property type="component" value="Unassembled WGS sequence"/>
</dbReference>
<evidence type="ECO:0000256" key="2">
    <source>
        <dbReference type="ARBA" id="ARBA00022801"/>
    </source>
</evidence>
<dbReference type="Pfam" id="PF08386">
    <property type="entry name" value="Abhydrolase_4"/>
    <property type="match status" value="1"/>
</dbReference>
<feature type="domain" description="Peptidase S33 tripeptidyl aminopeptidase-like C-terminal" evidence="4">
    <location>
        <begin position="468"/>
        <end position="552"/>
    </location>
</feature>
<organism evidence="5 6">
    <name type="scientific">Colletotrichum kahawae</name>
    <name type="common">Coffee berry disease fungus</name>
    <dbReference type="NCBI Taxonomy" id="34407"/>
    <lineage>
        <taxon>Eukaryota</taxon>
        <taxon>Fungi</taxon>
        <taxon>Dikarya</taxon>
        <taxon>Ascomycota</taxon>
        <taxon>Pezizomycotina</taxon>
        <taxon>Sordariomycetes</taxon>
        <taxon>Hypocreomycetidae</taxon>
        <taxon>Glomerellales</taxon>
        <taxon>Glomerellaceae</taxon>
        <taxon>Colletotrichum</taxon>
        <taxon>Colletotrichum gloeosporioides species complex</taxon>
    </lineage>
</organism>
<dbReference type="InterPro" id="IPR029058">
    <property type="entry name" value="AB_hydrolase_fold"/>
</dbReference>
<feature type="signal peptide" evidence="3">
    <location>
        <begin position="1"/>
        <end position="17"/>
    </location>
</feature>
<reference evidence="5" key="1">
    <citation type="submission" date="2023-02" db="EMBL/GenBank/DDBJ databases">
        <title>Colletotrichum kahawae CIFC_Que2 genome sequencing and assembly.</title>
        <authorList>
            <person name="Baroncelli R."/>
        </authorList>
    </citation>
    <scope>NUCLEOTIDE SEQUENCE</scope>
    <source>
        <strain evidence="5">CIFC_Que2</strain>
    </source>
</reference>
<dbReference type="AlphaFoldDB" id="A0AAD9YP93"/>
<evidence type="ECO:0000313" key="6">
    <source>
        <dbReference type="Proteomes" id="UP001281614"/>
    </source>
</evidence>
<accession>A0AAD9YP93</accession>
<dbReference type="InterPro" id="IPR013595">
    <property type="entry name" value="Pept_S33_TAP-like_C"/>
</dbReference>
<proteinExistence type="inferred from homology"/>
<sequence length="625" mass="67624">MVSSFLLAGSLVGLSRAVSLPLSTRGTNSTNEFSWVDTKPTKDLQYYDCGSGFQCARLEVPLDWSNPNKNSTAAIGIVKLPAAVPDDDPSFAGSVLINPGGPSGSGTAFAYSWGPGLQKVIGENYEIIGFDPRGVNTSTPHADCFKGDQFARRLAQERTFNLPPIDDAIGYHWASASAQTALCEENGADSIWGHMNTASVARDMVEIIDRIDDLRWKESGKAKPKDAEAARLNYIGISYGTFLGNTFASMFPERIERMWIDAVVDADDFSAGTFRNDINDPEKIVDQFYDVCFESGEDCPLVESSDESGADIKARVADVINDMDTTPVSFSYDDRPYMLTSPGVRQIIFSMLYGPLTSFETLALGLGALMNGNYSVLTPFFPPDSIKMACNASDDNELPEYNWDTDVLAGVICSDIVDEVVDRNISFYEDVVAYLKNQSETTGTGVSGAIPIACAGRKLRPSYPFTGPYTSPAASANDTNAPAAPLLITSSRYDPITPLRNAFHVSEGHPGSAVVIQETSGHGATSNPSECLVKIVREYFSEGKLPESGTVCESTCVRGWPLGLFNVEVPSIDYSKLKRRRTLQEIVDPAEPDLGNCSGKAGDLGRALARDTETRGRARRCATVE</sequence>
<dbReference type="Gene3D" id="3.40.50.1820">
    <property type="entry name" value="alpha/beta hydrolase"/>
    <property type="match status" value="1"/>
</dbReference>